<evidence type="ECO:0000313" key="3">
    <source>
        <dbReference type="Proteomes" id="UP000256964"/>
    </source>
</evidence>
<evidence type="ECO:0000313" key="2">
    <source>
        <dbReference type="EMBL" id="RDX47357.1"/>
    </source>
</evidence>
<organism evidence="2 3">
    <name type="scientific">Lentinus brumalis</name>
    <dbReference type="NCBI Taxonomy" id="2498619"/>
    <lineage>
        <taxon>Eukaryota</taxon>
        <taxon>Fungi</taxon>
        <taxon>Dikarya</taxon>
        <taxon>Basidiomycota</taxon>
        <taxon>Agaricomycotina</taxon>
        <taxon>Agaricomycetes</taxon>
        <taxon>Polyporales</taxon>
        <taxon>Polyporaceae</taxon>
        <taxon>Lentinus</taxon>
    </lineage>
</organism>
<dbReference type="AlphaFoldDB" id="A0A371D486"/>
<dbReference type="Proteomes" id="UP000256964">
    <property type="component" value="Unassembled WGS sequence"/>
</dbReference>
<name>A0A371D486_9APHY</name>
<reference evidence="2 3" key="1">
    <citation type="journal article" date="2018" name="Biotechnol. Biofuels">
        <title>Integrative visual omics of the white-rot fungus Polyporus brumalis exposes the biotechnological potential of its oxidative enzymes for delignifying raw plant biomass.</title>
        <authorList>
            <person name="Miyauchi S."/>
            <person name="Rancon A."/>
            <person name="Drula E."/>
            <person name="Hage H."/>
            <person name="Chaduli D."/>
            <person name="Favel A."/>
            <person name="Grisel S."/>
            <person name="Henrissat B."/>
            <person name="Herpoel-Gimbert I."/>
            <person name="Ruiz-Duenas F.J."/>
            <person name="Chevret D."/>
            <person name="Hainaut M."/>
            <person name="Lin J."/>
            <person name="Wang M."/>
            <person name="Pangilinan J."/>
            <person name="Lipzen A."/>
            <person name="Lesage-Meessen L."/>
            <person name="Navarro D."/>
            <person name="Riley R."/>
            <person name="Grigoriev I.V."/>
            <person name="Zhou S."/>
            <person name="Raouche S."/>
            <person name="Rosso M.N."/>
        </authorList>
    </citation>
    <scope>NUCLEOTIDE SEQUENCE [LARGE SCALE GENOMIC DNA]</scope>
    <source>
        <strain evidence="2 3">BRFM 1820</strain>
    </source>
</reference>
<keyword evidence="3" id="KW-1185">Reference proteome</keyword>
<proteinExistence type="predicted"/>
<gene>
    <name evidence="2" type="ORF">OH76DRAFT_1354293</name>
</gene>
<dbReference type="EMBL" id="KZ857419">
    <property type="protein sequence ID" value="RDX47357.1"/>
    <property type="molecule type" value="Genomic_DNA"/>
</dbReference>
<sequence length="131" mass="14364">MYKDRGSPGGPKNPPPQRFKALTSQHNLPPRSQSRQCATFASGSHSFSCIFVVCSPSSSRVCYVYESCGHVYPMFSPAQISCDSPRCKFSPMHPKSCHGASCKQTCKQYRGHPQQYSPQIAGFCPGCAKSH</sequence>
<evidence type="ECO:0000256" key="1">
    <source>
        <dbReference type="SAM" id="MobiDB-lite"/>
    </source>
</evidence>
<protein>
    <submittedName>
        <fullName evidence="2">Uncharacterized protein</fullName>
    </submittedName>
</protein>
<accession>A0A371D486</accession>
<feature type="compositionally biased region" description="Polar residues" evidence="1">
    <location>
        <begin position="22"/>
        <end position="33"/>
    </location>
</feature>
<feature type="region of interest" description="Disordered" evidence="1">
    <location>
        <begin position="1"/>
        <end position="33"/>
    </location>
</feature>
<dbReference type="OrthoDB" id="2748942at2759"/>